<dbReference type="PRINTS" id="PR00412">
    <property type="entry name" value="EPOXHYDRLASE"/>
</dbReference>
<dbReference type="Proteomes" id="UP000700596">
    <property type="component" value="Unassembled WGS sequence"/>
</dbReference>
<dbReference type="GO" id="GO:0016787">
    <property type="term" value="F:hydrolase activity"/>
    <property type="evidence" value="ECO:0007669"/>
    <property type="project" value="UniProtKB-KW"/>
</dbReference>
<protein>
    <submittedName>
        <fullName evidence="5">Alpha/Beta hydrolase protein</fullName>
    </submittedName>
</protein>
<dbReference type="PANTHER" id="PTHR43329">
    <property type="entry name" value="EPOXIDE HYDROLASE"/>
    <property type="match status" value="1"/>
</dbReference>
<accession>A0A9P9E7P9</accession>
<sequence>MKFQLVTLGLSTVILSTVSTQSTLNTVPNLSRNLTTPNIPHLGPIRYINTTRLQVAYVEYGPVNGKPVLLLHGWPYDIHSYIKVAPSLASRNYRVIVPYLRGNGPTNFLSPTTFRSGEQAALGYDIIELLDALQIPSAIFAGYDWGGRGACVAAALWPERCDGLVSVNSYLIQDLSIAWNPLDPYIESGFWYFYYFLTPRGEQALIRNPKEIARVVWKRNSPKWNFTEADLDRAGETFVNPDYVAIVRHVYQHRLLYAPGDPNYADVEKALLQQPTISVPTVTLDGTADGNFPATNGSSTTHYFTGKRVHWQVEDGGHNLPQEKPDIFVNAVLEISRLRALP</sequence>
<keyword evidence="3" id="KW-0732">Signal</keyword>
<feature type="signal peptide" evidence="3">
    <location>
        <begin position="1"/>
        <end position="20"/>
    </location>
</feature>
<dbReference type="InterPro" id="IPR000073">
    <property type="entry name" value="AB_hydrolase_1"/>
</dbReference>
<evidence type="ECO:0000256" key="1">
    <source>
        <dbReference type="ARBA" id="ARBA00022801"/>
    </source>
</evidence>
<dbReference type="EMBL" id="JAGMWT010000003">
    <property type="protein sequence ID" value="KAH7132186.1"/>
    <property type="molecule type" value="Genomic_DNA"/>
</dbReference>
<comment type="caution">
    <text evidence="5">The sequence shown here is derived from an EMBL/GenBank/DDBJ whole genome shotgun (WGS) entry which is preliminary data.</text>
</comment>
<feature type="domain" description="AB hydrolase-1" evidence="4">
    <location>
        <begin position="66"/>
        <end position="320"/>
    </location>
</feature>
<dbReference type="InterPro" id="IPR029058">
    <property type="entry name" value="AB_hydrolase_fold"/>
</dbReference>
<dbReference type="AlphaFoldDB" id="A0A9P9E7P9"/>
<evidence type="ECO:0000313" key="5">
    <source>
        <dbReference type="EMBL" id="KAH7132186.1"/>
    </source>
</evidence>
<evidence type="ECO:0000256" key="2">
    <source>
        <dbReference type="ARBA" id="ARBA00038334"/>
    </source>
</evidence>
<feature type="chain" id="PRO_5040508658" evidence="3">
    <location>
        <begin position="21"/>
        <end position="342"/>
    </location>
</feature>
<keyword evidence="6" id="KW-1185">Reference proteome</keyword>
<comment type="similarity">
    <text evidence="2">Belongs to the AB hydrolase superfamily. Epoxide hydrolase family.</text>
</comment>
<name>A0A9P9E7P9_9PLEO</name>
<evidence type="ECO:0000256" key="3">
    <source>
        <dbReference type="SAM" id="SignalP"/>
    </source>
</evidence>
<proteinExistence type="inferred from homology"/>
<evidence type="ECO:0000313" key="6">
    <source>
        <dbReference type="Proteomes" id="UP000700596"/>
    </source>
</evidence>
<dbReference type="SUPFAM" id="SSF53474">
    <property type="entry name" value="alpha/beta-Hydrolases"/>
    <property type="match status" value="1"/>
</dbReference>
<evidence type="ECO:0000259" key="4">
    <source>
        <dbReference type="Pfam" id="PF00561"/>
    </source>
</evidence>
<keyword evidence="1 5" id="KW-0378">Hydrolase</keyword>
<reference evidence="5" key="1">
    <citation type="journal article" date="2021" name="Nat. Commun.">
        <title>Genetic determinants of endophytism in the Arabidopsis root mycobiome.</title>
        <authorList>
            <person name="Mesny F."/>
            <person name="Miyauchi S."/>
            <person name="Thiergart T."/>
            <person name="Pickel B."/>
            <person name="Atanasova L."/>
            <person name="Karlsson M."/>
            <person name="Huettel B."/>
            <person name="Barry K.W."/>
            <person name="Haridas S."/>
            <person name="Chen C."/>
            <person name="Bauer D."/>
            <person name="Andreopoulos W."/>
            <person name="Pangilinan J."/>
            <person name="LaButti K."/>
            <person name="Riley R."/>
            <person name="Lipzen A."/>
            <person name="Clum A."/>
            <person name="Drula E."/>
            <person name="Henrissat B."/>
            <person name="Kohler A."/>
            <person name="Grigoriev I.V."/>
            <person name="Martin F.M."/>
            <person name="Hacquard S."/>
        </authorList>
    </citation>
    <scope>NUCLEOTIDE SEQUENCE</scope>
    <source>
        <strain evidence="5">MPI-CAGE-CH-0243</strain>
    </source>
</reference>
<organism evidence="5 6">
    <name type="scientific">Dendryphion nanum</name>
    <dbReference type="NCBI Taxonomy" id="256645"/>
    <lineage>
        <taxon>Eukaryota</taxon>
        <taxon>Fungi</taxon>
        <taxon>Dikarya</taxon>
        <taxon>Ascomycota</taxon>
        <taxon>Pezizomycotina</taxon>
        <taxon>Dothideomycetes</taxon>
        <taxon>Pleosporomycetidae</taxon>
        <taxon>Pleosporales</taxon>
        <taxon>Torulaceae</taxon>
        <taxon>Dendryphion</taxon>
    </lineage>
</organism>
<dbReference type="Pfam" id="PF00561">
    <property type="entry name" value="Abhydrolase_1"/>
    <property type="match status" value="1"/>
</dbReference>
<dbReference type="InterPro" id="IPR000639">
    <property type="entry name" value="Epox_hydrolase-like"/>
</dbReference>
<gene>
    <name evidence="5" type="ORF">B0J11DRAFT_503362</name>
</gene>
<dbReference type="OrthoDB" id="408373at2759"/>
<dbReference type="Gene3D" id="3.40.50.1820">
    <property type="entry name" value="alpha/beta hydrolase"/>
    <property type="match status" value="1"/>
</dbReference>